<reference evidence="3" key="1">
    <citation type="journal article" date="2021" name="J Fungi (Basel)">
        <title>Genomic and Metabolomic Analyses of the Marine Fungus Emericellopsis cladophorae: Insights into Saltwater Adaptability Mechanisms and Its Biosynthetic Potential.</title>
        <authorList>
            <person name="Goncalves M.F.M."/>
            <person name="Hilario S."/>
            <person name="Van de Peer Y."/>
            <person name="Esteves A.C."/>
            <person name="Alves A."/>
        </authorList>
    </citation>
    <scope>NUCLEOTIDE SEQUENCE</scope>
    <source>
        <strain evidence="3">MUM 19.33</strain>
    </source>
</reference>
<dbReference type="PANTHER" id="PTHR43201:SF8">
    <property type="entry name" value="ACYL-COA SYNTHETASE FAMILY MEMBER 3"/>
    <property type="match status" value="1"/>
</dbReference>
<dbReference type="AlphaFoldDB" id="A0A9Q0BDJ9"/>
<evidence type="ECO:0000313" key="3">
    <source>
        <dbReference type="EMBL" id="KAI6781462.1"/>
    </source>
</evidence>
<dbReference type="PANTHER" id="PTHR43201">
    <property type="entry name" value="ACYL-COA SYNTHETASE"/>
    <property type="match status" value="1"/>
</dbReference>
<dbReference type="RefSeq" id="XP_051362318.1">
    <property type="nucleotide sequence ID" value="XM_051506301.1"/>
</dbReference>
<dbReference type="GO" id="GO:0031956">
    <property type="term" value="F:medium-chain fatty acid-CoA ligase activity"/>
    <property type="evidence" value="ECO:0007669"/>
    <property type="project" value="TreeGrafter"/>
</dbReference>
<proteinExistence type="inferred from homology"/>
<dbReference type="GeneID" id="75827943"/>
<reference evidence="3" key="2">
    <citation type="submission" date="2022-07" db="EMBL/GenBank/DDBJ databases">
        <authorList>
            <person name="Goncalves M.F.M."/>
            <person name="Hilario S."/>
            <person name="Van De Peer Y."/>
            <person name="Esteves A.C."/>
            <person name="Alves A."/>
        </authorList>
    </citation>
    <scope>NUCLEOTIDE SEQUENCE</scope>
    <source>
        <strain evidence="3">MUM 19.33</strain>
    </source>
</reference>
<sequence length="126" mass="14036">MLTRLMRHYEDHLLEQTDCDQYVHGLRQLRILMSGTSALPSPLREKWTRLTDGKRILERYGASKFSTAILTPLHDNLKVPDGSVGVALSGCDVRLATELEGEILVKSSGMLLGYHLDPGVTRAAFD</sequence>
<dbReference type="Proteomes" id="UP001055219">
    <property type="component" value="Unassembled WGS sequence"/>
</dbReference>
<evidence type="ECO:0000259" key="2">
    <source>
        <dbReference type="Pfam" id="PF00501"/>
    </source>
</evidence>
<organism evidence="3 4">
    <name type="scientific">Emericellopsis cladophorae</name>
    <dbReference type="NCBI Taxonomy" id="2686198"/>
    <lineage>
        <taxon>Eukaryota</taxon>
        <taxon>Fungi</taxon>
        <taxon>Dikarya</taxon>
        <taxon>Ascomycota</taxon>
        <taxon>Pezizomycotina</taxon>
        <taxon>Sordariomycetes</taxon>
        <taxon>Hypocreomycetidae</taxon>
        <taxon>Hypocreales</taxon>
        <taxon>Bionectriaceae</taxon>
        <taxon>Emericellopsis</taxon>
    </lineage>
</organism>
<dbReference type="Gene3D" id="3.40.50.12780">
    <property type="entry name" value="N-terminal domain of ligase-like"/>
    <property type="match status" value="1"/>
</dbReference>
<dbReference type="InterPro" id="IPR042099">
    <property type="entry name" value="ANL_N_sf"/>
</dbReference>
<gene>
    <name evidence="3" type="ORF">J7T54_001424</name>
</gene>
<dbReference type="GO" id="GO:0006631">
    <property type="term" value="P:fatty acid metabolic process"/>
    <property type="evidence" value="ECO:0007669"/>
    <property type="project" value="TreeGrafter"/>
</dbReference>
<dbReference type="Pfam" id="PF00501">
    <property type="entry name" value="AMP-binding"/>
    <property type="match status" value="1"/>
</dbReference>
<evidence type="ECO:0000313" key="4">
    <source>
        <dbReference type="Proteomes" id="UP001055219"/>
    </source>
</evidence>
<feature type="domain" description="AMP-dependent synthetase/ligase" evidence="2">
    <location>
        <begin position="13"/>
        <end position="115"/>
    </location>
</feature>
<dbReference type="SUPFAM" id="SSF56801">
    <property type="entry name" value="Acetyl-CoA synthetase-like"/>
    <property type="match status" value="1"/>
</dbReference>
<dbReference type="InterPro" id="IPR000873">
    <property type="entry name" value="AMP-dep_synth/lig_dom"/>
</dbReference>
<dbReference type="OrthoDB" id="6614653at2759"/>
<comment type="similarity">
    <text evidence="1">Belongs to the ATP-dependent AMP-binding enzyme family.</text>
</comment>
<accession>A0A9Q0BDJ9</accession>
<protein>
    <recommendedName>
        <fullName evidence="2">AMP-dependent synthetase/ligase domain-containing protein</fullName>
    </recommendedName>
</protein>
<name>A0A9Q0BDJ9_9HYPO</name>
<keyword evidence="4" id="KW-1185">Reference proteome</keyword>
<dbReference type="EMBL" id="JAGIXG020000021">
    <property type="protein sequence ID" value="KAI6781462.1"/>
    <property type="molecule type" value="Genomic_DNA"/>
</dbReference>
<comment type="caution">
    <text evidence="3">The sequence shown here is derived from an EMBL/GenBank/DDBJ whole genome shotgun (WGS) entry which is preliminary data.</text>
</comment>
<evidence type="ECO:0000256" key="1">
    <source>
        <dbReference type="ARBA" id="ARBA00006432"/>
    </source>
</evidence>